<keyword evidence="2" id="KW-1185">Reference proteome</keyword>
<evidence type="ECO:0000313" key="1">
    <source>
        <dbReference type="EMBL" id="KAK3690613.1"/>
    </source>
</evidence>
<organism evidence="1 2">
    <name type="scientific">Vermiconidia calcicola</name>
    <dbReference type="NCBI Taxonomy" id="1690605"/>
    <lineage>
        <taxon>Eukaryota</taxon>
        <taxon>Fungi</taxon>
        <taxon>Dikarya</taxon>
        <taxon>Ascomycota</taxon>
        <taxon>Pezizomycotina</taxon>
        <taxon>Dothideomycetes</taxon>
        <taxon>Dothideomycetidae</taxon>
        <taxon>Mycosphaerellales</taxon>
        <taxon>Extremaceae</taxon>
        <taxon>Vermiconidia</taxon>
    </lineage>
</organism>
<accession>A0ACC3MGA3</accession>
<sequence>MAEHTESRNEAVMDEAAPTVPDYLASPNAVFTDEGVQWRYGRAPDYSKTRKVWEEGRRSNHAAGSLPQLVENLVKNWEVEASFKPRLQDWRTIDHQKYTFAMNGGCPQSAEHMLKVGTYNAIIGPNEYYSPEHFDFASSHKTFKRMMPTFAWEVIEVYSGPPTVAFKWRHWGTMKNDYVGFNNKGEKVTAKAHGGPIEIFGITVANVDDKVRLQAVDTWIDPLVLFRQIAPYGVVNKEPVHHKAEKTEALGDGLDHNGVKIAEEHNQQNGDHAKYHGAEEDIPKHISNRSGRAADAFVPQFGGCPFLADQTTTTRNGDHETHQEQQASEIMPTASADGSVHVNGTMEAGTLPAVAATPIFHMDIDHVQSIIETAAVQGAEMDVDKPRPNPSKTTIAEVAVPTVVANGETQLEPEILVNHQTPAKRPADEDIPRSIYSSAITGDVEQAIKIPRSHNSVDESVTTGTYNAVDRHLECSAEHVHPHPKDVEDMVEPDVGEAVAAAAGSEETLQTQAEMSDIKLEERESMMNRE</sequence>
<name>A0ACC3MGA3_9PEZI</name>
<proteinExistence type="predicted"/>
<evidence type="ECO:0000313" key="2">
    <source>
        <dbReference type="Proteomes" id="UP001281147"/>
    </source>
</evidence>
<reference evidence="1" key="1">
    <citation type="submission" date="2023-07" db="EMBL/GenBank/DDBJ databases">
        <title>Black Yeasts Isolated from many extreme environments.</title>
        <authorList>
            <person name="Coleine C."/>
            <person name="Stajich J.E."/>
            <person name="Selbmann L."/>
        </authorList>
    </citation>
    <scope>NUCLEOTIDE SEQUENCE</scope>
    <source>
        <strain evidence="1">CCFEE 5714</strain>
    </source>
</reference>
<protein>
    <submittedName>
        <fullName evidence="1">Uncharacterized protein</fullName>
    </submittedName>
</protein>
<comment type="caution">
    <text evidence="1">The sequence shown here is derived from an EMBL/GenBank/DDBJ whole genome shotgun (WGS) entry which is preliminary data.</text>
</comment>
<dbReference type="Proteomes" id="UP001281147">
    <property type="component" value="Unassembled WGS sequence"/>
</dbReference>
<gene>
    <name evidence="1" type="ORF">LTR37_019109</name>
</gene>
<dbReference type="EMBL" id="JAUTXU010000285">
    <property type="protein sequence ID" value="KAK3690613.1"/>
    <property type="molecule type" value="Genomic_DNA"/>
</dbReference>